<dbReference type="EMBL" id="LAZR01002099">
    <property type="protein sequence ID" value="KKN34530.1"/>
    <property type="molecule type" value="Genomic_DNA"/>
</dbReference>
<evidence type="ECO:0000313" key="1">
    <source>
        <dbReference type="EMBL" id="KKN34530.1"/>
    </source>
</evidence>
<comment type="caution">
    <text evidence="1">The sequence shown here is derived from an EMBL/GenBank/DDBJ whole genome shotgun (WGS) entry which is preliminary data.</text>
</comment>
<gene>
    <name evidence="1" type="ORF">LCGC14_0792800</name>
</gene>
<dbReference type="AlphaFoldDB" id="A0A0F9PS18"/>
<evidence type="ECO:0008006" key="2">
    <source>
        <dbReference type="Google" id="ProtNLM"/>
    </source>
</evidence>
<sequence length="128" mass="13948">MNERGISLVSMIVALTLLSIGLSTLVRSSAYTIGVRAGSSNRASAMYIADTYLEQLKIRSNTLTVSETPTMVDRRGTIDPSGVFSRSVDIDRSIAPDLIKATVAVEYSWALGRRRSIEITTFIYKGAL</sequence>
<name>A0A0F9PS18_9ZZZZ</name>
<reference evidence="1" key="1">
    <citation type="journal article" date="2015" name="Nature">
        <title>Complex archaea that bridge the gap between prokaryotes and eukaryotes.</title>
        <authorList>
            <person name="Spang A."/>
            <person name="Saw J.H."/>
            <person name="Jorgensen S.L."/>
            <person name="Zaremba-Niedzwiedzka K."/>
            <person name="Martijn J."/>
            <person name="Lind A.E."/>
            <person name="van Eijk R."/>
            <person name="Schleper C."/>
            <person name="Guy L."/>
            <person name="Ettema T.J."/>
        </authorList>
    </citation>
    <scope>NUCLEOTIDE SEQUENCE</scope>
</reference>
<proteinExistence type="predicted"/>
<organism evidence="1">
    <name type="scientific">marine sediment metagenome</name>
    <dbReference type="NCBI Taxonomy" id="412755"/>
    <lineage>
        <taxon>unclassified sequences</taxon>
        <taxon>metagenomes</taxon>
        <taxon>ecological metagenomes</taxon>
    </lineage>
</organism>
<accession>A0A0F9PS18</accession>
<protein>
    <recommendedName>
        <fullName evidence="2">Type 4 fimbrial biogenesis protein PilX N-terminal domain-containing protein</fullName>
    </recommendedName>
</protein>